<reference evidence="2 3" key="1">
    <citation type="submission" date="2024-01" db="EMBL/GenBank/DDBJ databases">
        <title>The genomes of 5 underutilized Papilionoideae crops provide insights into root nodulation and disease resistanc.</title>
        <authorList>
            <person name="Jiang F."/>
        </authorList>
    </citation>
    <scope>NUCLEOTIDE SEQUENCE [LARGE SCALE GENOMIC DNA]</scope>
    <source>
        <strain evidence="2">LVBAO_FW01</strain>
        <tissue evidence="2">Leaves</tissue>
    </source>
</reference>
<keyword evidence="3" id="KW-1185">Reference proteome</keyword>
<keyword evidence="1" id="KW-0812">Transmembrane</keyword>
<keyword evidence="1" id="KW-1133">Transmembrane helix</keyword>
<evidence type="ECO:0000313" key="2">
    <source>
        <dbReference type="EMBL" id="KAK7349388.1"/>
    </source>
</evidence>
<feature type="transmembrane region" description="Helical" evidence="1">
    <location>
        <begin position="34"/>
        <end position="53"/>
    </location>
</feature>
<evidence type="ECO:0000256" key="1">
    <source>
        <dbReference type="SAM" id="Phobius"/>
    </source>
</evidence>
<organism evidence="2 3">
    <name type="scientific">Canavalia gladiata</name>
    <name type="common">Sword bean</name>
    <name type="synonym">Dolichos gladiatus</name>
    <dbReference type="NCBI Taxonomy" id="3824"/>
    <lineage>
        <taxon>Eukaryota</taxon>
        <taxon>Viridiplantae</taxon>
        <taxon>Streptophyta</taxon>
        <taxon>Embryophyta</taxon>
        <taxon>Tracheophyta</taxon>
        <taxon>Spermatophyta</taxon>
        <taxon>Magnoliopsida</taxon>
        <taxon>eudicotyledons</taxon>
        <taxon>Gunneridae</taxon>
        <taxon>Pentapetalae</taxon>
        <taxon>rosids</taxon>
        <taxon>fabids</taxon>
        <taxon>Fabales</taxon>
        <taxon>Fabaceae</taxon>
        <taxon>Papilionoideae</taxon>
        <taxon>50 kb inversion clade</taxon>
        <taxon>NPAAA clade</taxon>
        <taxon>indigoferoid/millettioid clade</taxon>
        <taxon>Phaseoleae</taxon>
        <taxon>Canavalia</taxon>
    </lineage>
</organism>
<name>A0AAN9MDJ8_CANGL</name>
<protein>
    <submittedName>
        <fullName evidence="2">Uncharacterized protein</fullName>
    </submittedName>
</protein>
<dbReference type="AlphaFoldDB" id="A0AAN9MDJ8"/>
<proteinExistence type="predicted"/>
<keyword evidence="1" id="KW-0472">Membrane</keyword>
<gene>
    <name evidence="2" type="ORF">VNO77_06720</name>
</gene>
<dbReference type="Proteomes" id="UP001367508">
    <property type="component" value="Unassembled WGS sequence"/>
</dbReference>
<evidence type="ECO:0000313" key="3">
    <source>
        <dbReference type="Proteomes" id="UP001367508"/>
    </source>
</evidence>
<dbReference type="EMBL" id="JAYMYQ010000002">
    <property type="protein sequence ID" value="KAK7349388.1"/>
    <property type="molecule type" value="Genomic_DNA"/>
</dbReference>
<accession>A0AAN9MDJ8</accession>
<comment type="caution">
    <text evidence="2">The sequence shown here is derived from an EMBL/GenBank/DDBJ whole genome shotgun (WGS) entry which is preliminary data.</text>
</comment>
<sequence>MLYSLVEEVKACGLLYKCPLQICDLPKLLAGFSQIFFCSVLCSYLTKLFAFGVQFHWIKDIRVGAGVALDEFTV</sequence>